<feature type="region of interest" description="Disordered" evidence="1">
    <location>
        <begin position="518"/>
        <end position="567"/>
    </location>
</feature>
<dbReference type="SMART" id="SM00028">
    <property type="entry name" value="TPR"/>
    <property type="match status" value="2"/>
</dbReference>
<keyword evidence="2" id="KW-0812">Transmembrane</keyword>
<dbReference type="Gene3D" id="1.25.40.10">
    <property type="entry name" value="Tetratricopeptide repeat domain"/>
    <property type="match status" value="1"/>
</dbReference>
<gene>
    <name evidence="3" type="ORF">ACO22_02116</name>
</gene>
<dbReference type="SUPFAM" id="SSF48452">
    <property type="entry name" value="TPR-like"/>
    <property type="match status" value="1"/>
</dbReference>
<sequence>MPISSDSFAPFVSIVSITVGMCCFISLEFIVPSFRRTLDPTTKMEALHPRPHYLTGHLPSPRMLNSEILKSPGPQMDLQEAVYTLAGAVLFAKHSQFVESLEEHCDLLRRGASLIPRAPVWFNIGSLWALVGDIRRAKDAYELSVNEDREFTISWFCIGTCYFLLRQYGESEDTFRKCLATFKIFRSVKFFDDYSLDFLLAKDDVMWNCNVAKRYSKIQRALVKPETSGLKLRRDHFNLFLGPHKDSFKMEQGVSKTCGAKFRESLSSLHRPAANRKNYCFKPTNYTYVGFPELQENGPKVALRIPVSGRTSTVGSELQLVQPMGDDMLPLQVLPVIPRKGVSAAPIIPFTEGNHESLGVKVNSFPLPPTTIRRRSHIPVLSFMAAQPETCRKYQGRISTQHIERERTDTRSNEGFSLQLAQIAKSATTAFNGRQRPAKGRLPLPTFVFPSPSPPSSPEVQGAPQALHITHPSAELSNSDDSNVVNDVALPIQQSTANCYSHGRYYVNALMTSISTNGTESGSNSHAVQTNNDGNEATALTTGSNSTLEAHHNNEQPTHSAVASPRTSLSQETFYSVISDDSSSVAAVRIRCPPPSPSSPVSNSNHVHPGKSQNPQLRRQIFQLLEMGVESDSEPKIALGFTIRYALIN</sequence>
<feature type="compositionally biased region" description="Polar residues" evidence="1">
    <location>
        <begin position="555"/>
        <end position="567"/>
    </location>
</feature>
<dbReference type="InterPro" id="IPR011990">
    <property type="entry name" value="TPR-like_helical_dom_sf"/>
</dbReference>
<proteinExistence type="predicted"/>
<dbReference type="EMBL" id="LZYO01000061">
    <property type="protein sequence ID" value="ODH38882.1"/>
    <property type="molecule type" value="Genomic_DNA"/>
</dbReference>
<accession>A0A1D2JJW7</accession>
<feature type="region of interest" description="Disordered" evidence="1">
    <location>
        <begin position="592"/>
        <end position="614"/>
    </location>
</feature>
<dbReference type="Proteomes" id="UP000242814">
    <property type="component" value="Unassembled WGS sequence"/>
</dbReference>
<feature type="transmembrane region" description="Helical" evidence="2">
    <location>
        <begin position="12"/>
        <end position="34"/>
    </location>
</feature>
<dbReference type="VEuPathDB" id="FungiDB:PABG_02110"/>
<evidence type="ECO:0000313" key="3">
    <source>
        <dbReference type="EMBL" id="ODH38882.1"/>
    </source>
</evidence>
<evidence type="ECO:0000256" key="1">
    <source>
        <dbReference type="SAM" id="MobiDB-lite"/>
    </source>
</evidence>
<evidence type="ECO:0000256" key="2">
    <source>
        <dbReference type="SAM" id="Phobius"/>
    </source>
</evidence>
<protein>
    <submittedName>
        <fullName evidence="3">Uncharacterized protein</fullName>
    </submittedName>
</protein>
<name>A0A1D2JJW7_PARBR</name>
<comment type="caution">
    <text evidence="3">The sequence shown here is derived from an EMBL/GenBank/DDBJ whole genome shotgun (WGS) entry which is preliminary data.</text>
</comment>
<organism evidence="3 4">
    <name type="scientific">Paracoccidioides brasiliensis</name>
    <dbReference type="NCBI Taxonomy" id="121759"/>
    <lineage>
        <taxon>Eukaryota</taxon>
        <taxon>Fungi</taxon>
        <taxon>Dikarya</taxon>
        <taxon>Ascomycota</taxon>
        <taxon>Pezizomycotina</taxon>
        <taxon>Eurotiomycetes</taxon>
        <taxon>Eurotiomycetidae</taxon>
        <taxon>Onygenales</taxon>
        <taxon>Ajellomycetaceae</taxon>
        <taxon>Paracoccidioides</taxon>
    </lineage>
</organism>
<evidence type="ECO:0000313" key="4">
    <source>
        <dbReference type="Proteomes" id="UP000242814"/>
    </source>
</evidence>
<dbReference type="InterPro" id="IPR019734">
    <property type="entry name" value="TPR_rpt"/>
</dbReference>
<dbReference type="VEuPathDB" id="FungiDB:PADG_00511"/>
<feature type="compositionally biased region" description="Polar residues" evidence="1">
    <location>
        <begin position="518"/>
        <end position="548"/>
    </location>
</feature>
<keyword evidence="2" id="KW-0472">Membrane</keyword>
<keyword evidence="2" id="KW-1133">Transmembrane helix</keyword>
<dbReference type="AlphaFoldDB" id="A0A1D2JJW7"/>
<reference evidence="3 4" key="1">
    <citation type="submission" date="2016-06" db="EMBL/GenBank/DDBJ databases">
        <authorList>
            <person name="Kjaerup R.B."/>
            <person name="Dalgaard T.S."/>
            <person name="Juul-Madsen H.R."/>
        </authorList>
    </citation>
    <scope>NUCLEOTIDE SEQUENCE [LARGE SCALE GENOMIC DNA]</scope>
    <source>
        <strain evidence="3 4">Pb300</strain>
    </source>
</reference>